<comment type="catalytic activity">
    <reaction evidence="6">
        <text>oxaloacetate + acetyl-CoA + H2O = citrate + CoA + H(+)</text>
        <dbReference type="Rhea" id="RHEA:16845"/>
        <dbReference type="ChEBI" id="CHEBI:15377"/>
        <dbReference type="ChEBI" id="CHEBI:15378"/>
        <dbReference type="ChEBI" id="CHEBI:16452"/>
        <dbReference type="ChEBI" id="CHEBI:16947"/>
        <dbReference type="ChEBI" id="CHEBI:57287"/>
        <dbReference type="ChEBI" id="CHEBI:57288"/>
        <dbReference type="EC" id="2.3.3.16"/>
    </reaction>
</comment>
<evidence type="ECO:0000313" key="13">
    <source>
        <dbReference type="Proteomes" id="UP001566204"/>
    </source>
</evidence>
<dbReference type="PIRSF" id="PIRSF001369">
    <property type="entry name" value="Citrate_synth"/>
    <property type="match status" value="1"/>
</dbReference>
<keyword evidence="13" id="KW-1185">Reference proteome</keyword>
<keyword evidence="4 7" id="KW-0808">Transferase</keyword>
<dbReference type="PROSITE" id="PS00480">
    <property type="entry name" value="CITRATE_SYNTHASE"/>
    <property type="match status" value="1"/>
</dbReference>
<dbReference type="Proteomes" id="UP000308196">
    <property type="component" value="Chromosome"/>
</dbReference>
<proteinExistence type="inferred from homology"/>
<evidence type="ECO:0000313" key="11">
    <source>
        <dbReference type="EMBL" id="VTR53483.1"/>
    </source>
</evidence>
<accession>A0A4U9W448</accession>
<dbReference type="UniPathway" id="UPA00223"/>
<dbReference type="STRING" id="1123265.GCA_000686625_00173"/>
<evidence type="ECO:0000256" key="1">
    <source>
        <dbReference type="ARBA" id="ARBA00004751"/>
    </source>
</evidence>
<evidence type="ECO:0000256" key="8">
    <source>
        <dbReference type="PIRSR" id="PIRSR001369-1"/>
    </source>
</evidence>
<dbReference type="InterPro" id="IPR016142">
    <property type="entry name" value="Citrate_synth-like_lrg_a-sub"/>
</dbReference>
<dbReference type="GO" id="GO:0006099">
    <property type="term" value="P:tricarboxylic acid cycle"/>
    <property type="evidence" value="ECO:0007669"/>
    <property type="project" value="UniProtKB-UniPathway"/>
</dbReference>
<dbReference type="PANTHER" id="PTHR11739">
    <property type="entry name" value="CITRATE SYNTHASE"/>
    <property type="match status" value="1"/>
</dbReference>
<name>A0A4U9W448_9SPHI</name>
<sequence>MKETTETGFKPKKSVALSGVAAGNTALSTVGKSGNDLHYRGYDILDLAHQATFEEVAYLLIFGSLPTRAQLTSYQSQLISQRGLPITVQQVLKQLPSTAHAMDVLRTYVSFFGSVNPEKETHPLAGARDIANRLMASMASALLYWYHFSQHGREIQVETSDTTVGGHFLHLLHGKEPSESWVRAMQISLNLYAEHEFNASTFTARVIAGTGSDMYSCIAGAIGALRGPKHGGANEVAFEIQSRYANADEAEVDIRKRLANKEVIIGFGHPVYTISDPRNQVIKQVARELSEEAGDMNLYLIAERLEKVLWEEKRMFPNLDWYSAVSYHLMGIPTEMFTPLFVLSRITGWSAHVFEQRQDGKIIRPSANYIGPDDRTYVPIAER</sequence>
<dbReference type="InterPro" id="IPR002020">
    <property type="entry name" value="Citrate_synthase"/>
</dbReference>
<evidence type="ECO:0000256" key="5">
    <source>
        <dbReference type="ARBA" id="ARBA00049052"/>
    </source>
</evidence>
<evidence type="ECO:0000256" key="9">
    <source>
        <dbReference type="RuleBase" id="RU003406"/>
    </source>
</evidence>
<dbReference type="Pfam" id="PF00285">
    <property type="entry name" value="Citrate_synt"/>
    <property type="match status" value="1"/>
</dbReference>
<dbReference type="PANTHER" id="PTHR11739:SF25">
    <property type="entry name" value="CITRATE SYNTHASE-RELATED PROTEIN DDB_G0287281"/>
    <property type="match status" value="1"/>
</dbReference>
<dbReference type="GO" id="GO:0036440">
    <property type="term" value="F:citrate synthase activity"/>
    <property type="evidence" value="ECO:0007669"/>
    <property type="project" value="UniProtKB-EC"/>
</dbReference>
<reference evidence="11 12" key="1">
    <citation type="submission" date="2019-05" db="EMBL/GenBank/DDBJ databases">
        <authorList>
            <consortium name="Pathogen Informatics"/>
        </authorList>
    </citation>
    <scope>NUCLEOTIDE SEQUENCE [LARGE SCALE GENOMIC DNA]</scope>
    <source>
        <strain evidence="11 12">NCTC11429</strain>
    </source>
</reference>
<dbReference type="InterPro" id="IPR016143">
    <property type="entry name" value="Citrate_synth-like_sm_a-sub"/>
</dbReference>
<dbReference type="Gene3D" id="1.10.580.10">
    <property type="entry name" value="Citrate Synthase, domain 1"/>
    <property type="match status" value="1"/>
</dbReference>
<dbReference type="SUPFAM" id="SSF48256">
    <property type="entry name" value="Citrate synthase"/>
    <property type="match status" value="1"/>
</dbReference>
<dbReference type="RefSeq" id="WP_028068327.1">
    <property type="nucleotide sequence ID" value="NZ_CP141191.1"/>
</dbReference>
<dbReference type="AlphaFoldDB" id="A0A4U9W448"/>
<dbReference type="GeneID" id="78465402"/>
<dbReference type="GO" id="GO:0019679">
    <property type="term" value="P:propionate metabolic process, methylcitrate cycle"/>
    <property type="evidence" value="ECO:0007669"/>
    <property type="project" value="TreeGrafter"/>
</dbReference>
<comment type="catalytic activity">
    <reaction evidence="5">
        <text>propanoyl-CoA + oxaloacetate + H2O = (2S,3S)-2-methylcitrate + CoA + H(+)</text>
        <dbReference type="Rhea" id="RHEA:23780"/>
        <dbReference type="ChEBI" id="CHEBI:15377"/>
        <dbReference type="ChEBI" id="CHEBI:15378"/>
        <dbReference type="ChEBI" id="CHEBI:16452"/>
        <dbReference type="ChEBI" id="CHEBI:57287"/>
        <dbReference type="ChEBI" id="CHEBI:57392"/>
        <dbReference type="ChEBI" id="CHEBI:58853"/>
        <dbReference type="EC" id="2.3.3.5"/>
    </reaction>
</comment>
<evidence type="ECO:0000313" key="12">
    <source>
        <dbReference type="Proteomes" id="UP000308196"/>
    </source>
</evidence>
<dbReference type="EMBL" id="JBEOQB010000002">
    <property type="protein sequence ID" value="MEZ0451238.1"/>
    <property type="molecule type" value="Genomic_DNA"/>
</dbReference>
<dbReference type="Gene3D" id="1.10.230.10">
    <property type="entry name" value="Cytochrome P450-Terp, domain 2"/>
    <property type="match status" value="1"/>
</dbReference>
<dbReference type="KEGG" id="stha:NCTC11429_04835"/>
<dbReference type="GO" id="GO:0005975">
    <property type="term" value="P:carbohydrate metabolic process"/>
    <property type="evidence" value="ECO:0007669"/>
    <property type="project" value="TreeGrafter"/>
</dbReference>
<dbReference type="PRINTS" id="PR00143">
    <property type="entry name" value="CITRTSNTHASE"/>
</dbReference>
<evidence type="ECO:0000313" key="10">
    <source>
        <dbReference type="EMBL" id="MEZ0451238.1"/>
    </source>
</evidence>
<evidence type="ECO:0000256" key="4">
    <source>
        <dbReference type="ARBA" id="ARBA00022679"/>
    </source>
</evidence>
<keyword evidence="3" id="KW-0816">Tricarboxylic acid cycle</keyword>
<dbReference type="GO" id="GO:0050440">
    <property type="term" value="F:2-methylcitrate synthase activity"/>
    <property type="evidence" value="ECO:0007669"/>
    <property type="project" value="UniProtKB-EC"/>
</dbReference>
<reference evidence="10 13" key="2">
    <citation type="submission" date="2024-06" db="EMBL/GenBank/DDBJ databases">
        <title>Soil Sphingobacterium thalpophilum.</title>
        <authorList>
            <person name="Yang J."/>
            <person name="Li J."/>
        </authorList>
    </citation>
    <scope>NUCLEOTIDE SEQUENCE [LARGE SCALE GENOMIC DNA]</scope>
    <source>
        <strain evidence="10 13">22g91tb</strain>
    </source>
</reference>
<evidence type="ECO:0000256" key="6">
    <source>
        <dbReference type="ARBA" id="ARBA00049288"/>
    </source>
</evidence>
<dbReference type="InterPro" id="IPR011278">
    <property type="entry name" value="2-MeCitrate/Citrate_synth_II"/>
</dbReference>
<comment type="similarity">
    <text evidence="2 7 9">Belongs to the citrate synthase family.</text>
</comment>
<dbReference type="Proteomes" id="UP001566204">
    <property type="component" value="Unassembled WGS sequence"/>
</dbReference>
<feature type="active site" evidence="8">
    <location>
        <position position="269"/>
    </location>
</feature>
<gene>
    <name evidence="11" type="primary">prpC</name>
    <name evidence="10" type="ORF">ABTW24_06500</name>
    <name evidence="11" type="ORF">NCTC11429_04835</name>
</gene>
<dbReference type="FunFam" id="1.10.230.10:FF:000003">
    <property type="entry name" value="Citrate synthase"/>
    <property type="match status" value="1"/>
</dbReference>
<evidence type="ECO:0000256" key="2">
    <source>
        <dbReference type="ARBA" id="ARBA00010566"/>
    </source>
</evidence>
<dbReference type="InterPro" id="IPR019810">
    <property type="entry name" value="Citrate_synthase_AS"/>
</dbReference>
<feature type="active site" evidence="8">
    <location>
        <position position="320"/>
    </location>
</feature>
<dbReference type="InterPro" id="IPR036969">
    <property type="entry name" value="Citrate_synthase_sf"/>
</dbReference>
<dbReference type="EMBL" id="LR590484">
    <property type="protein sequence ID" value="VTR53483.1"/>
    <property type="molecule type" value="Genomic_DNA"/>
</dbReference>
<dbReference type="GO" id="GO:0005737">
    <property type="term" value="C:cytoplasm"/>
    <property type="evidence" value="ECO:0007669"/>
    <property type="project" value="InterPro"/>
</dbReference>
<evidence type="ECO:0000256" key="7">
    <source>
        <dbReference type="PIRNR" id="PIRNR001369"/>
    </source>
</evidence>
<protein>
    <recommendedName>
        <fullName evidence="7">Citrate synthase</fullName>
    </recommendedName>
</protein>
<dbReference type="InterPro" id="IPR024176">
    <property type="entry name" value="Citrate_synthase_bac-typ"/>
</dbReference>
<organism evidence="11 12">
    <name type="scientific">Sphingobacterium thalpophilum</name>
    <dbReference type="NCBI Taxonomy" id="259"/>
    <lineage>
        <taxon>Bacteria</taxon>
        <taxon>Pseudomonadati</taxon>
        <taxon>Bacteroidota</taxon>
        <taxon>Sphingobacteriia</taxon>
        <taxon>Sphingobacteriales</taxon>
        <taxon>Sphingobacteriaceae</taxon>
        <taxon>Sphingobacterium</taxon>
    </lineage>
</organism>
<evidence type="ECO:0000256" key="3">
    <source>
        <dbReference type="ARBA" id="ARBA00022532"/>
    </source>
</evidence>
<dbReference type="NCBIfam" id="NF009006">
    <property type="entry name" value="PRK12351.1"/>
    <property type="match status" value="1"/>
</dbReference>
<keyword evidence="11" id="KW-0012">Acyltransferase</keyword>
<dbReference type="NCBIfam" id="TIGR01800">
    <property type="entry name" value="cit_synth_II"/>
    <property type="match status" value="1"/>
</dbReference>
<comment type="pathway">
    <text evidence="1">Carbohydrate metabolism; tricarboxylic acid cycle; isocitrate from oxaloacetate: step 1/2.</text>
</comment>